<accession>A0A100W0P2</accession>
<dbReference type="EMBL" id="BCSX01000029">
    <property type="protein sequence ID" value="GAS89473.1"/>
    <property type="molecule type" value="Genomic_DNA"/>
</dbReference>
<reference evidence="3" key="2">
    <citation type="submission" date="2016-02" db="EMBL/GenBank/DDBJ databases">
        <title>Draft genome sequence of five rapidly growing Mycobacterium species.</title>
        <authorList>
            <person name="Katahira K."/>
            <person name="Gotou Y."/>
            <person name="Iida K."/>
            <person name="Ogura Y."/>
            <person name="Hayashi T."/>
        </authorList>
    </citation>
    <scope>NUCLEOTIDE SEQUENCE [LARGE SCALE GENOMIC DNA]</scope>
    <source>
        <strain evidence="3">JCM15654</strain>
    </source>
</reference>
<dbReference type="InterPro" id="IPR003018">
    <property type="entry name" value="GAF"/>
</dbReference>
<comment type="caution">
    <text evidence="2">The sequence shown here is derived from an EMBL/GenBank/DDBJ whole genome shotgun (WGS) entry which is preliminary data.</text>
</comment>
<feature type="domain" description="GAF" evidence="1">
    <location>
        <begin position="24"/>
        <end position="135"/>
    </location>
</feature>
<dbReference type="Pfam" id="PF01590">
    <property type="entry name" value="GAF"/>
    <property type="match status" value="1"/>
</dbReference>
<dbReference type="STRING" id="146020.RMCB_3569"/>
<gene>
    <name evidence="2" type="ORF">RMCB_3569</name>
</gene>
<evidence type="ECO:0000313" key="2">
    <source>
        <dbReference type="EMBL" id="GAS89473.1"/>
    </source>
</evidence>
<protein>
    <recommendedName>
        <fullName evidence="1">GAF domain-containing protein</fullName>
    </recommendedName>
</protein>
<reference evidence="3" key="1">
    <citation type="journal article" date="2016" name="Genome Announc.">
        <title>Draft Genome Sequences of Five Rapidly Growing Mycobacterium Species, M. thermoresistibile, M. fortuitum subsp. acetamidolyticum, M. canariasense, M. brisbanense, and M. novocastrense.</title>
        <authorList>
            <person name="Katahira K."/>
            <person name="Ogura Y."/>
            <person name="Gotoh Y."/>
            <person name="Hayashi T."/>
        </authorList>
    </citation>
    <scope>NUCLEOTIDE SEQUENCE [LARGE SCALE GENOMIC DNA]</scope>
    <source>
        <strain evidence="3">JCM15654</strain>
    </source>
</reference>
<dbReference type="Gene3D" id="3.30.450.40">
    <property type="match status" value="1"/>
</dbReference>
<sequence>MTRPELSVARAFADLADALVDDFDLIDFLHLVAVRSQQSLGVDAVGILLADNHGGLNVVAASSEAARLLELFQLQAAEGPCLECYLSGTTVSSPDLAAEARWPRFVTHALKAGYRGVHAVPMRLHDTTIGGIDCAR</sequence>
<dbReference type="OrthoDB" id="3683444at2"/>
<dbReference type="AlphaFoldDB" id="A0A100W0P2"/>
<proteinExistence type="predicted"/>
<organism evidence="2 3">
    <name type="scientific">Mycolicibacterium brisbanense</name>
    <dbReference type="NCBI Taxonomy" id="146020"/>
    <lineage>
        <taxon>Bacteria</taxon>
        <taxon>Bacillati</taxon>
        <taxon>Actinomycetota</taxon>
        <taxon>Actinomycetes</taxon>
        <taxon>Mycobacteriales</taxon>
        <taxon>Mycobacteriaceae</taxon>
        <taxon>Mycolicibacterium</taxon>
    </lineage>
</organism>
<dbReference type="InterPro" id="IPR029016">
    <property type="entry name" value="GAF-like_dom_sf"/>
</dbReference>
<dbReference type="RefSeq" id="WP_062829859.1">
    <property type="nucleotide sequence ID" value="NZ_BCSX01000029.1"/>
</dbReference>
<evidence type="ECO:0000259" key="1">
    <source>
        <dbReference type="Pfam" id="PF01590"/>
    </source>
</evidence>
<keyword evidence="3" id="KW-1185">Reference proteome</keyword>
<dbReference type="SUPFAM" id="SSF55781">
    <property type="entry name" value="GAF domain-like"/>
    <property type="match status" value="1"/>
</dbReference>
<name>A0A100W0P2_9MYCO</name>
<evidence type="ECO:0000313" key="3">
    <source>
        <dbReference type="Proteomes" id="UP000069620"/>
    </source>
</evidence>
<dbReference type="Proteomes" id="UP000069620">
    <property type="component" value="Unassembled WGS sequence"/>
</dbReference>